<dbReference type="HOGENOM" id="CLU_007884_2_1_0"/>
<dbReference type="Proteomes" id="UP000004358">
    <property type="component" value="Unassembled WGS sequence"/>
</dbReference>
<organism evidence="6 7">
    <name type="scientific">Blastopirellula marina DSM 3645</name>
    <dbReference type="NCBI Taxonomy" id="314230"/>
    <lineage>
        <taxon>Bacteria</taxon>
        <taxon>Pseudomonadati</taxon>
        <taxon>Planctomycetota</taxon>
        <taxon>Planctomycetia</taxon>
        <taxon>Pirellulales</taxon>
        <taxon>Pirellulaceae</taxon>
        <taxon>Blastopirellula</taxon>
    </lineage>
</organism>
<dbReference type="eggNOG" id="COG0665">
    <property type="taxonomic scope" value="Bacteria"/>
</dbReference>
<dbReference type="SUPFAM" id="SSF51905">
    <property type="entry name" value="FAD/NAD(P)-binding domain"/>
    <property type="match status" value="1"/>
</dbReference>
<reference evidence="6 7" key="1">
    <citation type="submission" date="2006-02" db="EMBL/GenBank/DDBJ databases">
        <authorList>
            <person name="Amann R."/>
            <person name="Ferriera S."/>
            <person name="Johnson J."/>
            <person name="Kravitz S."/>
            <person name="Halpern A."/>
            <person name="Remington K."/>
            <person name="Beeson K."/>
            <person name="Tran B."/>
            <person name="Rogers Y.-H."/>
            <person name="Friedman R."/>
            <person name="Venter J.C."/>
        </authorList>
    </citation>
    <scope>NUCLEOTIDE SEQUENCE [LARGE SCALE GENOMIC DNA]</scope>
    <source>
        <strain evidence="6 7">DSM 3645</strain>
    </source>
</reference>
<keyword evidence="4" id="KW-0560">Oxidoreductase</keyword>
<evidence type="ECO:0000313" key="6">
    <source>
        <dbReference type="EMBL" id="EAQ79816.1"/>
    </source>
</evidence>
<dbReference type="AlphaFoldDB" id="A3ZUB3"/>
<evidence type="ECO:0000313" key="7">
    <source>
        <dbReference type="Proteomes" id="UP000004358"/>
    </source>
</evidence>
<keyword evidence="3" id="KW-0274">FAD</keyword>
<name>A3ZUB3_9BACT</name>
<dbReference type="InterPro" id="IPR006076">
    <property type="entry name" value="FAD-dep_OxRdtase"/>
</dbReference>
<dbReference type="Gene3D" id="3.30.9.10">
    <property type="entry name" value="D-Amino Acid Oxidase, subunit A, domain 2"/>
    <property type="match status" value="1"/>
</dbReference>
<dbReference type="InterPro" id="IPR045170">
    <property type="entry name" value="MTOX"/>
</dbReference>
<sequence length="379" mass="41768">MPKRAYDVLVLGAGGVGSAALYQLAKRGIHAAALDRFHPPHRFGSSHGQTRIIRQAYFEHPSYVPLLQRSYELWREIEAASERSLYHEVGLIEIGPTDGIVLPGVMRAAAQFHLEIDRYSAAEAKRLFPQFVFPDDHTVVFERRAGYLKVEDCVAAFLAMAQRHGAEVIADTEVARWGHDGAGYCVSTSTGEYRAAKLIIAGGAGAKVLLRGINAPLQALRKHMHWYEIDDARLQESSGAPCFFFESSHGYFYGFPELAGGEGLKVAEHGGGETWEPSWNDNQSADPEDQRRIEAFLQRSILGVSRRPVRHETCLYTMTPDENFLLGLYPGDKRIAVAAGLSGHGFKFAAVLGEALADLVEQGSSQLPIEFLSPNRFAV</sequence>
<comment type="caution">
    <text evidence="6">The sequence shown here is derived from an EMBL/GenBank/DDBJ whole genome shotgun (WGS) entry which is preliminary data.</text>
</comment>
<dbReference type="Gene3D" id="3.50.50.60">
    <property type="entry name" value="FAD/NAD(P)-binding domain"/>
    <property type="match status" value="1"/>
</dbReference>
<evidence type="ECO:0000256" key="2">
    <source>
        <dbReference type="ARBA" id="ARBA00022630"/>
    </source>
</evidence>
<dbReference type="SUPFAM" id="SSF54373">
    <property type="entry name" value="FAD-linked reductases, C-terminal domain"/>
    <property type="match status" value="1"/>
</dbReference>
<evidence type="ECO:0000256" key="4">
    <source>
        <dbReference type="ARBA" id="ARBA00023002"/>
    </source>
</evidence>
<proteinExistence type="predicted"/>
<comment type="cofactor">
    <cofactor evidence="1">
        <name>FAD</name>
        <dbReference type="ChEBI" id="CHEBI:57692"/>
    </cofactor>
</comment>
<evidence type="ECO:0000256" key="1">
    <source>
        <dbReference type="ARBA" id="ARBA00001974"/>
    </source>
</evidence>
<dbReference type="PANTHER" id="PTHR10961:SF7">
    <property type="entry name" value="FAD DEPENDENT OXIDOREDUCTASE DOMAIN-CONTAINING PROTEIN"/>
    <property type="match status" value="1"/>
</dbReference>
<dbReference type="RefSeq" id="WP_002652257.1">
    <property type="nucleotide sequence ID" value="NZ_CH672376.1"/>
</dbReference>
<dbReference type="NCBIfam" id="NF008425">
    <property type="entry name" value="PRK11259.1"/>
    <property type="match status" value="1"/>
</dbReference>
<accession>A3ZUB3</accession>
<dbReference type="EMBL" id="AANZ01000012">
    <property type="protein sequence ID" value="EAQ79816.1"/>
    <property type="molecule type" value="Genomic_DNA"/>
</dbReference>
<feature type="domain" description="FAD dependent oxidoreductase" evidence="5">
    <location>
        <begin position="7"/>
        <end position="359"/>
    </location>
</feature>
<dbReference type="InterPro" id="IPR036188">
    <property type="entry name" value="FAD/NAD-bd_sf"/>
</dbReference>
<dbReference type="GO" id="GO:0050660">
    <property type="term" value="F:flavin adenine dinucleotide binding"/>
    <property type="evidence" value="ECO:0007669"/>
    <property type="project" value="InterPro"/>
</dbReference>
<protein>
    <submittedName>
        <fullName evidence="6">Putative sarcosine oxidase</fullName>
    </submittedName>
</protein>
<evidence type="ECO:0000259" key="5">
    <source>
        <dbReference type="Pfam" id="PF01266"/>
    </source>
</evidence>
<dbReference type="GO" id="GO:0008115">
    <property type="term" value="F:sarcosine oxidase activity"/>
    <property type="evidence" value="ECO:0007669"/>
    <property type="project" value="TreeGrafter"/>
</dbReference>
<dbReference type="Pfam" id="PF01266">
    <property type="entry name" value="DAO"/>
    <property type="match status" value="1"/>
</dbReference>
<dbReference type="STRING" id="314230.DSM3645_21789"/>
<evidence type="ECO:0000256" key="3">
    <source>
        <dbReference type="ARBA" id="ARBA00022827"/>
    </source>
</evidence>
<keyword evidence="2" id="KW-0285">Flavoprotein</keyword>
<dbReference type="OrthoDB" id="9794226at2"/>
<gene>
    <name evidence="6" type="ORF">DSM3645_21789</name>
</gene>
<dbReference type="PANTHER" id="PTHR10961">
    <property type="entry name" value="PEROXISOMAL SARCOSINE OXIDASE"/>
    <property type="match status" value="1"/>
</dbReference>